<accession>A0A848J8F5</accession>
<comment type="caution">
    <text evidence="1">The sequence shown here is derived from an EMBL/GenBank/DDBJ whole genome shotgun (WGS) entry which is preliminary data.</text>
</comment>
<proteinExistence type="predicted"/>
<dbReference type="AlphaFoldDB" id="A0A848J8F5"/>
<keyword evidence="2" id="KW-1185">Reference proteome</keyword>
<dbReference type="Proteomes" id="UP000559010">
    <property type="component" value="Unassembled WGS sequence"/>
</dbReference>
<name>A0A848J8F5_9BACT</name>
<organism evidence="1 2">
    <name type="scientific">Marinigracilibium pacificum</name>
    <dbReference type="NCBI Taxonomy" id="2729599"/>
    <lineage>
        <taxon>Bacteria</taxon>
        <taxon>Pseudomonadati</taxon>
        <taxon>Bacteroidota</taxon>
        <taxon>Cytophagia</taxon>
        <taxon>Cytophagales</taxon>
        <taxon>Flammeovirgaceae</taxon>
        <taxon>Marinigracilibium</taxon>
    </lineage>
</organism>
<reference evidence="1 2" key="1">
    <citation type="submission" date="2020-04" db="EMBL/GenBank/DDBJ databases">
        <title>Flammeovirgaceae bacterium KN852 isolated from deep sea.</title>
        <authorList>
            <person name="Zhang D.-C."/>
        </authorList>
    </citation>
    <scope>NUCLEOTIDE SEQUENCE [LARGE SCALE GENOMIC DNA]</scope>
    <source>
        <strain evidence="1 2">KN852</strain>
    </source>
</reference>
<dbReference type="RefSeq" id="WP_169685028.1">
    <property type="nucleotide sequence ID" value="NZ_JABBNU010000015.1"/>
</dbReference>
<dbReference type="EMBL" id="JABBNU010000015">
    <property type="protein sequence ID" value="NMM50659.1"/>
    <property type="molecule type" value="Genomic_DNA"/>
</dbReference>
<protein>
    <submittedName>
        <fullName evidence="1">Uncharacterized protein</fullName>
    </submittedName>
</protein>
<sequence>MTKFRLTLVTENQKSIEKGKKFAELICKTLNHKNGYEISKYEKFENSYRIEISGHIVDKKNSVTESIELTDRICSLWIVTYKRAENNIELMFNKSDFSNFLRNEFNVLNWAEFGIENE</sequence>
<gene>
    <name evidence="1" type="ORF">HH304_19775</name>
</gene>
<evidence type="ECO:0000313" key="1">
    <source>
        <dbReference type="EMBL" id="NMM50659.1"/>
    </source>
</evidence>
<evidence type="ECO:0000313" key="2">
    <source>
        <dbReference type="Proteomes" id="UP000559010"/>
    </source>
</evidence>